<protein>
    <recommendedName>
        <fullName evidence="7">DUF86 domain-containing protein</fullName>
    </recommendedName>
</protein>
<gene>
    <name evidence="5" type="ORF">GCM10011502_26060</name>
</gene>
<name>A0ABQ1IT05_9GAMM</name>
<organism evidence="5 6">
    <name type="scientific">Oceanisphaera marina</name>
    <dbReference type="NCBI Taxonomy" id="2017550"/>
    <lineage>
        <taxon>Bacteria</taxon>
        <taxon>Pseudomonadati</taxon>
        <taxon>Pseudomonadota</taxon>
        <taxon>Gammaproteobacteria</taxon>
        <taxon>Aeromonadales</taxon>
        <taxon>Aeromonadaceae</taxon>
        <taxon>Oceanisphaera</taxon>
    </lineage>
</organism>
<dbReference type="NCBIfam" id="NF047751">
    <property type="entry name" value="HepT_toxin"/>
    <property type="match status" value="1"/>
</dbReference>
<dbReference type="PANTHER" id="PTHR33397">
    <property type="entry name" value="UPF0331 PROTEIN YUTE"/>
    <property type="match status" value="1"/>
</dbReference>
<keyword evidence="6" id="KW-1185">Reference proteome</keyword>
<reference evidence="6" key="1">
    <citation type="journal article" date="2019" name="Int. J. Syst. Evol. Microbiol.">
        <title>The Global Catalogue of Microorganisms (GCM) 10K type strain sequencing project: providing services to taxonomists for standard genome sequencing and annotation.</title>
        <authorList>
            <consortium name="The Broad Institute Genomics Platform"/>
            <consortium name="The Broad Institute Genome Sequencing Center for Infectious Disease"/>
            <person name="Wu L."/>
            <person name="Ma J."/>
        </authorList>
    </citation>
    <scope>NUCLEOTIDE SEQUENCE [LARGE SCALE GENOMIC DNA]</scope>
    <source>
        <strain evidence="6">CGMCC 1.15923</strain>
    </source>
</reference>
<accession>A0ABQ1IT05</accession>
<keyword evidence="1" id="KW-1277">Toxin-antitoxin system</keyword>
<dbReference type="Pfam" id="PF01934">
    <property type="entry name" value="HepT-like"/>
    <property type="match status" value="1"/>
</dbReference>
<evidence type="ECO:0000313" key="6">
    <source>
        <dbReference type="Proteomes" id="UP000646152"/>
    </source>
</evidence>
<dbReference type="Gene3D" id="1.20.120.580">
    <property type="entry name" value="bsu32300-like"/>
    <property type="match status" value="1"/>
</dbReference>
<dbReference type="EMBL" id="BMKE01000025">
    <property type="protein sequence ID" value="GGB51713.1"/>
    <property type="molecule type" value="Genomic_DNA"/>
</dbReference>
<evidence type="ECO:0000313" key="5">
    <source>
        <dbReference type="EMBL" id="GGB51713.1"/>
    </source>
</evidence>
<dbReference type="SUPFAM" id="SSF81593">
    <property type="entry name" value="Nucleotidyltransferase substrate binding subunit/domain"/>
    <property type="match status" value="1"/>
</dbReference>
<proteinExistence type="inferred from homology"/>
<evidence type="ECO:0000256" key="2">
    <source>
        <dbReference type="ARBA" id="ARBA00022722"/>
    </source>
</evidence>
<comment type="similarity">
    <text evidence="4">Belongs to the HepT RNase toxin family.</text>
</comment>
<dbReference type="InterPro" id="IPR052379">
    <property type="entry name" value="Type_VII_TA_RNase"/>
</dbReference>
<keyword evidence="2" id="KW-0540">Nuclease</keyword>
<sequence length="139" mass="15718">MVNTGPNAYLNAQKEHVDQCELDLTELKRRLQQAPWSRFEQRAAERTLQVLIESCIGLAKHWAKQETGMASNEALTAFNRLAEKGVIDKNTPWRKVIGLRNALVHDYLEVDPAIVHDVILSDYHQALIEFARSGIKALG</sequence>
<evidence type="ECO:0008006" key="7">
    <source>
        <dbReference type="Google" id="ProtNLM"/>
    </source>
</evidence>
<dbReference type="RefSeq" id="WP_188630568.1">
    <property type="nucleotide sequence ID" value="NZ_BMKE01000025.1"/>
</dbReference>
<dbReference type="Proteomes" id="UP000646152">
    <property type="component" value="Unassembled WGS sequence"/>
</dbReference>
<dbReference type="InterPro" id="IPR008201">
    <property type="entry name" value="HepT-like"/>
</dbReference>
<evidence type="ECO:0000256" key="4">
    <source>
        <dbReference type="ARBA" id="ARBA00024207"/>
    </source>
</evidence>
<evidence type="ECO:0000256" key="1">
    <source>
        <dbReference type="ARBA" id="ARBA00022649"/>
    </source>
</evidence>
<dbReference type="InterPro" id="IPR037038">
    <property type="entry name" value="HepT-like_sf"/>
</dbReference>
<dbReference type="PANTHER" id="PTHR33397:SF5">
    <property type="entry name" value="RNASE YUTE-RELATED"/>
    <property type="match status" value="1"/>
</dbReference>
<comment type="caution">
    <text evidence="5">The sequence shown here is derived from an EMBL/GenBank/DDBJ whole genome shotgun (WGS) entry which is preliminary data.</text>
</comment>
<keyword evidence="3" id="KW-0378">Hydrolase</keyword>
<evidence type="ECO:0000256" key="3">
    <source>
        <dbReference type="ARBA" id="ARBA00022801"/>
    </source>
</evidence>